<proteinExistence type="predicted"/>
<accession>A0ABD2WF73</accession>
<evidence type="ECO:0000313" key="3">
    <source>
        <dbReference type="EMBL" id="KAL3391655.1"/>
    </source>
</evidence>
<feature type="coiled-coil region" evidence="1">
    <location>
        <begin position="155"/>
        <end position="189"/>
    </location>
</feature>
<gene>
    <name evidence="3" type="ORF">TKK_013585</name>
</gene>
<name>A0ABD2WF73_9HYME</name>
<dbReference type="EMBL" id="JBJJXI010000108">
    <property type="protein sequence ID" value="KAL3391655.1"/>
    <property type="molecule type" value="Genomic_DNA"/>
</dbReference>
<dbReference type="InterPro" id="IPR057251">
    <property type="entry name" value="FP_C"/>
</dbReference>
<keyword evidence="4" id="KW-1185">Reference proteome</keyword>
<reference evidence="3 4" key="1">
    <citation type="journal article" date="2024" name="bioRxiv">
        <title>A reference genome for Trichogramma kaykai: A tiny desert-dwelling parasitoid wasp with competing sex-ratio distorters.</title>
        <authorList>
            <person name="Culotta J."/>
            <person name="Lindsey A.R."/>
        </authorList>
    </citation>
    <scope>NUCLEOTIDE SEQUENCE [LARGE SCALE GENOMIC DNA]</scope>
    <source>
        <strain evidence="3 4">KSX58</strain>
    </source>
</reference>
<feature type="domain" description="FP protein C-terminal" evidence="2">
    <location>
        <begin position="307"/>
        <end position="354"/>
    </location>
</feature>
<evidence type="ECO:0000313" key="4">
    <source>
        <dbReference type="Proteomes" id="UP001627154"/>
    </source>
</evidence>
<evidence type="ECO:0000256" key="1">
    <source>
        <dbReference type="SAM" id="Coils"/>
    </source>
</evidence>
<organism evidence="3 4">
    <name type="scientific">Trichogramma kaykai</name>
    <dbReference type="NCBI Taxonomy" id="54128"/>
    <lineage>
        <taxon>Eukaryota</taxon>
        <taxon>Metazoa</taxon>
        <taxon>Ecdysozoa</taxon>
        <taxon>Arthropoda</taxon>
        <taxon>Hexapoda</taxon>
        <taxon>Insecta</taxon>
        <taxon>Pterygota</taxon>
        <taxon>Neoptera</taxon>
        <taxon>Endopterygota</taxon>
        <taxon>Hymenoptera</taxon>
        <taxon>Apocrita</taxon>
        <taxon>Proctotrupomorpha</taxon>
        <taxon>Chalcidoidea</taxon>
        <taxon>Trichogrammatidae</taxon>
        <taxon>Trichogramma</taxon>
    </lineage>
</organism>
<keyword evidence="1" id="KW-0175">Coiled coil</keyword>
<dbReference type="AlphaFoldDB" id="A0ABD2WF73"/>
<dbReference type="Proteomes" id="UP001627154">
    <property type="component" value="Unassembled WGS sequence"/>
</dbReference>
<evidence type="ECO:0000259" key="2">
    <source>
        <dbReference type="Pfam" id="PF25298"/>
    </source>
</evidence>
<sequence>MPSCAKCYKNARNISFCVGCNNTFHPGCGLDYASALSARDCCKRSFLVDFAIMNTLPQVTTSSTNSFTFASLQFSSPYTTFCSSSTAVTSSITAAGGSIMIFSSQSAGVGSSSQIRPEPYLDTPFADLSQDGKLDKLYEAISFVAAHNRDLQSSMNNLSTMIGEHETRLNDLENNLSRAYVEIEKLHTRIDQTSSYSRQQTTEFTVSGIPSSLPESKNDQVVGTVLTCIGAERFLRDITRVKRLKPRDASSEFQTLLVVCKSSVARDEIVRLKILKGDIPIADILPAYRSADQRKLYLNEWLPQDTFKLLQEVRTKARTCDFERIWIRGGVIYVRKNGSSQKMQINSNLDLKKIA</sequence>
<protein>
    <recommendedName>
        <fullName evidence="2">FP protein C-terminal domain-containing protein</fullName>
    </recommendedName>
</protein>
<comment type="caution">
    <text evidence="3">The sequence shown here is derived from an EMBL/GenBank/DDBJ whole genome shotgun (WGS) entry which is preliminary data.</text>
</comment>
<dbReference type="Pfam" id="PF25298">
    <property type="entry name" value="Baculo_FP_2nd"/>
    <property type="match status" value="1"/>
</dbReference>